<dbReference type="InParanoid" id="A0A0H2S409"/>
<protein>
    <submittedName>
        <fullName evidence="2">Uncharacterized protein</fullName>
    </submittedName>
</protein>
<feature type="compositionally biased region" description="Basic residues" evidence="1">
    <location>
        <begin position="12"/>
        <end position="21"/>
    </location>
</feature>
<dbReference type="EMBL" id="KQ085891">
    <property type="protein sequence ID" value="KLO18832.1"/>
    <property type="molecule type" value="Genomic_DNA"/>
</dbReference>
<feature type="compositionally biased region" description="Basic residues" evidence="1">
    <location>
        <begin position="325"/>
        <end position="341"/>
    </location>
</feature>
<proteinExistence type="predicted"/>
<dbReference type="OrthoDB" id="3197986at2759"/>
<reference evidence="2 3" key="1">
    <citation type="submission" date="2015-04" db="EMBL/GenBank/DDBJ databases">
        <title>Complete genome sequence of Schizopora paradoxa KUC8140, a cosmopolitan wood degrader in East Asia.</title>
        <authorList>
            <consortium name="DOE Joint Genome Institute"/>
            <person name="Min B."/>
            <person name="Park H."/>
            <person name="Jang Y."/>
            <person name="Kim J.-J."/>
            <person name="Kim K.H."/>
            <person name="Pangilinan J."/>
            <person name="Lipzen A."/>
            <person name="Riley R."/>
            <person name="Grigoriev I.V."/>
            <person name="Spatafora J.W."/>
            <person name="Choi I.-G."/>
        </authorList>
    </citation>
    <scope>NUCLEOTIDE SEQUENCE [LARGE SCALE GENOMIC DNA]</scope>
    <source>
        <strain evidence="2 3">KUC8140</strain>
    </source>
</reference>
<sequence length="412" mass="46573">MSASPAPLSPRSMRRVRQKTHQQKRSLAHDALIALHEAPTFGNAFRAWLANVDEALSPQDFRSASKFVRSLRTLSSKSSGETDFAFVGCVDENNRLPPGRISADMLVQWVDDLAWSLNVKFILKENAANLRTPTSRIGINFRSLINFLVRTCLFSQHDLTYLLDSCRSLEEDLSRTARVNRIMELYAVYIQEAYFDTGRTVDESYWGEYEVERVSGRRTLILRNYDADESGAGSSSARTFQVHFPSPLVNVVKRGDTMTLQICHLEQGGVWVPYMYSGFTPTRDDGGAATPTERQTRSSRRYSDDAEALQASLARMEISSPRSSVSRRRSNRSRTPQRRHSSATQPHNRNPQFDFNFDESRFTDAYFRAWEGDIDTDEDFGELVSAPGAESSVRGASSSGVNLYYALKERHS</sequence>
<accession>A0A0H2S409</accession>
<organism evidence="2 3">
    <name type="scientific">Schizopora paradoxa</name>
    <dbReference type="NCBI Taxonomy" id="27342"/>
    <lineage>
        <taxon>Eukaryota</taxon>
        <taxon>Fungi</taxon>
        <taxon>Dikarya</taxon>
        <taxon>Basidiomycota</taxon>
        <taxon>Agaricomycotina</taxon>
        <taxon>Agaricomycetes</taxon>
        <taxon>Hymenochaetales</taxon>
        <taxon>Schizoporaceae</taxon>
        <taxon>Schizopora</taxon>
    </lineage>
</organism>
<evidence type="ECO:0000313" key="3">
    <source>
        <dbReference type="Proteomes" id="UP000053477"/>
    </source>
</evidence>
<evidence type="ECO:0000256" key="1">
    <source>
        <dbReference type="SAM" id="MobiDB-lite"/>
    </source>
</evidence>
<feature type="region of interest" description="Disordered" evidence="1">
    <location>
        <begin position="1"/>
        <end position="21"/>
    </location>
</feature>
<gene>
    <name evidence="2" type="ORF">SCHPADRAFT_885923</name>
</gene>
<feature type="region of interest" description="Disordered" evidence="1">
    <location>
        <begin position="282"/>
        <end position="356"/>
    </location>
</feature>
<evidence type="ECO:0000313" key="2">
    <source>
        <dbReference type="EMBL" id="KLO18832.1"/>
    </source>
</evidence>
<name>A0A0H2S409_9AGAM</name>
<feature type="compositionally biased region" description="Polar residues" evidence="1">
    <location>
        <begin position="342"/>
        <end position="353"/>
    </location>
</feature>
<dbReference type="AlphaFoldDB" id="A0A0H2S409"/>
<dbReference type="Proteomes" id="UP000053477">
    <property type="component" value="Unassembled WGS sequence"/>
</dbReference>
<keyword evidence="3" id="KW-1185">Reference proteome</keyword>